<dbReference type="GO" id="GO:0000049">
    <property type="term" value="F:tRNA binding"/>
    <property type="evidence" value="ECO:0007669"/>
    <property type="project" value="UniProtKB-UniRule"/>
</dbReference>
<name>A0A7C4D7R6_STAMA</name>
<evidence type="ECO:0000256" key="7">
    <source>
        <dbReference type="ARBA" id="ARBA00039099"/>
    </source>
</evidence>
<evidence type="ECO:0000256" key="5">
    <source>
        <dbReference type="ARBA" id="ARBA00022694"/>
    </source>
</evidence>
<sequence length="387" mass="45049">MYEWEEIVTEGLAKIIIPKRELFQRPDQTYEPAWSPVFYNPLMKPCRDLTVLVNYSYFGNKSYFFIDSLAGTGVRGIRLGLETNGYGIINDVDPIAYYYMLRNIELNNLSQRVQPYMCESNALFNNFTFSGVIVDYIDIDPYGSPIPFIDSAVKTLGKNSLLGVTATDTAPLVCSHRHKTLRRYNIECMKTDFEKELGLRILIYNLIIRSASQDVCLKPLISYYHKHYYRVFFETTRSGSKAFENVSKCRGYLWYCPKTLERGFVKEINTIENNCSDGEQIVAGPLWICNLGDTDFLKKLIDNVEKFANYIDLNLLKQLKILLYEYRIEQPYIRYDKFFSKIGRNMIPIEEFINIIKKQGFEASRSHFDPRGVRTNAPVKILREIFS</sequence>
<evidence type="ECO:0000256" key="1">
    <source>
        <dbReference type="ARBA" id="ARBA00022555"/>
    </source>
</evidence>
<dbReference type="PANTHER" id="PTHR10631:SF3">
    <property type="entry name" value="TRNA (GUANINE(26)-N(2))-DIMETHYLTRANSFERASE"/>
    <property type="match status" value="1"/>
</dbReference>
<evidence type="ECO:0000256" key="4">
    <source>
        <dbReference type="ARBA" id="ARBA00022691"/>
    </source>
</evidence>
<protein>
    <recommendedName>
        <fullName evidence="7">tRNA (guanine(26)-N(2))-dimethyltransferase</fullName>
        <ecNumber evidence="7">2.1.1.216</ecNumber>
    </recommendedName>
</protein>
<dbReference type="Gene3D" id="3.40.50.150">
    <property type="entry name" value="Vaccinia Virus protein VP39"/>
    <property type="match status" value="1"/>
</dbReference>
<dbReference type="PANTHER" id="PTHR10631">
    <property type="entry name" value="N 2 ,N 2 -DIMETHYLGUANOSINE TRNA METHYLTRANSFERASE"/>
    <property type="match status" value="1"/>
</dbReference>
<dbReference type="EMBL" id="DTBJ01000004">
    <property type="protein sequence ID" value="HGM58016.1"/>
    <property type="molecule type" value="Genomic_DNA"/>
</dbReference>
<proteinExistence type="inferred from homology"/>
<keyword evidence="1 8" id="KW-0820">tRNA-binding</keyword>
<dbReference type="InterPro" id="IPR042296">
    <property type="entry name" value="tRNA_met_Trm1_C"/>
</dbReference>
<dbReference type="GO" id="GO:0160104">
    <property type="term" value="F:tRNA (guanine(26)-N2)-dimethyltransferase activity"/>
    <property type="evidence" value="ECO:0007669"/>
    <property type="project" value="UniProtKB-EC"/>
</dbReference>
<evidence type="ECO:0000313" key="9">
    <source>
        <dbReference type="EMBL" id="HGM58016.1"/>
    </source>
</evidence>
<keyword evidence="2 8" id="KW-0489">Methyltransferase</keyword>
<evidence type="ECO:0000256" key="6">
    <source>
        <dbReference type="ARBA" id="ARBA00022884"/>
    </source>
</evidence>
<gene>
    <name evidence="9" type="ORF">ENU14_00260</name>
</gene>
<evidence type="ECO:0000256" key="8">
    <source>
        <dbReference type="PROSITE-ProRule" id="PRU00958"/>
    </source>
</evidence>
<dbReference type="InterPro" id="IPR002905">
    <property type="entry name" value="Trm1"/>
</dbReference>
<keyword evidence="5 8" id="KW-0819">tRNA processing</keyword>
<evidence type="ECO:0000256" key="3">
    <source>
        <dbReference type="ARBA" id="ARBA00022679"/>
    </source>
</evidence>
<dbReference type="GO" id="GO:0002940">
    <property type="term" value="P:tRNA N2-guanine methylation"/>
    <property type="evidence" value="ECO:0007669"/>
    <property type="project" value="TreeGrafter"/>
</dbReference>
<dbReference type="AlphaFoldDB" id="A0A7C4D7R6"/>
<dbReference type="PROSITE" id="PS51626">
    <property type="entry name" value="SAM_MT_TRM1"/>
    <property type="match status" value="1"/>
</dbReference>
<comment type="caution">
    <text evidence="9">The sequence shown here is derived from an EMBL/GenBank/DDBJ whole genome shotgun (WGS) entry which is preliminary data.</text>
</comment>
<keyword evidence="4 8" id="KW-0949">S-adenosyl-L-methionine</keyword>
<keyword evidence="3 8" id="KW-0808">Transferase</keyword>
<reference evidence="9" key="1">
    <citation type="journal article" date="2020" name="mSystems">
        <title>Genome- and Community-Level Interaction Insights into Carbon Utilization and Element Cycling Functions of Hydrothermarchaeota in Hydrothermal Sediment.</title>
        <authorList>
            <person name="Zhou Z."/>
            <person name="Liu Y."/>
            <person name="Xu W."/>
            <person name="Pan J."/>
            <person name="Luo Z.H."/>
            <person name="Li M."/>
        </authorList>
    </citation>
    <scope>NUCLEOTIDE SEQUENCE [LARGE SCALE GENOMIC DNA]</scope>
    <source>
        <strain evidence="9">SpSt-642</strain>
    </source>
</reference>
<dbReference type="EC" id="2.1.1.216" evidence="7"/>
<dbReference type="Pfam" id="PF02005">
    <property type="entry name" value="TRM"/>
    <property type="match status" value="1"/>
</dbReference>
<dbReference type="Gene3D" id="3.30.56.70">
    <property type="entry name" value="N2,N2-dimethylguanosine tRNA methyltransferase, C-terminal domain"/>
    <property type="match status" value="1"/>
</dbReference>
<accession>A0A7C4D7R6</accession>
<dbReference type="InterPro" id="IPR029063">
    <property type="entry name" value="SAM-dependent_MTases_sf"/>
</dbReference>
<evidence type="ECO:0000256" key="2">
    <source>
        <dbReference type="ARBA" id="ARBA00022603"/>
    </source>
</evidence>
<keyword evidence="6 8" id="KW-0694">RNA-binding</keyword>
<dbReference type="SUPFAM" id="SSF53335">
    <property type="entry name" value="S-adenosyl-L-methionine-dependent methyltransferases"/>
    <property type="match status" value="1"/>
</dbReference>
<organism evidence="9">
    <name type="scientific">Staphylothermus marinus</name>
    <dbReference type="NCBI Taxonomy" id="2280"/>
    <lineage>
        <taxon>Archaea</taxon>
        <taxon>Thermoproteota</taxon>
        <taxon>Thermoprotei</taxon>
        <taxon>Desulfurococcales</taxon>
        <taxon>Desulfurococcaceae</taxon>
        <taxon>Staphylothermus</taxon>
    </lineage>
</organism>
<comment type="similarity">
    <text evidence="8">Belongs to the class I-like SAM-binding methyltransferase superfamily. Trm1 family.</text>
</comment>